<proteinExistence type="predicted"/>
<dbReference type="PANTHER" id="PTHR42852">
    <property type="entry name" value="THIOL:DISULFIDE INTERCHANGE PROTEIN DSBE"/>
    <property type="match status" value="1"/>
</dbReference>
<evidence type="ECO:0000313" key="5">
    <source>
        <dbReference type="Proteomes" id="UP000613193"/>
    </source>
</evidence>
<dbReference type="RefSeq" id="WP_200065515.1">
    <property type="nucleotide sequence ID" value="NZ_JAEHFW010000001.1"/>
</dbReference>
<dbReference type="PROSITE" id="PS51352">
    <property type="entry name" value="THIOREDOXIN_2"/>
    <property type="match status" value="1"/>
</dbReference>
<feature type="signal peptide" evidence="2">
    <location>
        <begin position="1"/>
        <end position="23"/>
    </location>
</feature>
<dbReference type="Pfam" id="PF00578">
    <property type="entry name" value="AhpC-TSA"/>
    <property type="match status" value="1"/>
</dbReference>
<dbReference type="PANTHER" id="PTHR42852:SF13">
    <property type="entry name" value="PROTEIN DIPZ"/>
    <property type="match status" value="1"/>
</dbReference>
<dbReference type="InterPro" id="IPR036249">
    <property type="entry name" value="Thioredoxin-like_sf"/>
</dbReference>
<evidence type="ECO:0000313" key="4">
    <source>
        <dbReference type="EMBL" id="MBK0379074.1"/>
    </source>
</evidence>
<dbReference type="Gene3D" id="1.25.40.10">
    <property type="entry name" value="Tetratricopeptide repeat domain"/>
    <property type="match status" value="1"/>
</dbReference>
<evidence type="ECO:0000256" key="2">
    <source>
        <dbReference type="SAM" id="SignalP"/>
    </source>
</evidence>
<dbReference type="GO" id="GO:0016209">
    <property type="term" value="F:antioxidant activity"/>
    <property type="evidence" value="ECO:0007669"/>
    <property type="project" value="InterPro"/>
</dbReference>
<dbReference type="GO" id="GO:0016491">
    <property type="term" value="F:oxidoreductase activity"/>
    <property type="evidence" value="ECO:0007669"/>
    <property type="project" value="InterPro"/>
</dbReference>
<name>A0A934UM60_9SPHI</name>
<dbReference type="InterPro" id="IPR017937">
    <property type="entry name" value="Thioredoxin_CS"/>
</dbReference>
<organism evidence="4 5">
    <name type="scientific">Mucilaginibacter segetis</name>
    <dbReference type="NCBI Taxonomy" id="2793071"/>
    <lineage>
        <taxon>Bacteria</taxon>
        <taxon>Pseudomonadati</taxon>
        <taxon>Bacteroidota</taxon>
        <taxon>Sphingobacteriia</taxon>
        <taxon>Sphingobacteriales</taxon>
        <taxon>Sphingobacteriaceae</taxon>
        <taxon>Mucilaginibacter</taxon>
    </lineage>
</organism>
<accession>A0A934UM60</accession>
<dbReference type="InterPro" id="IPR013766">
    <property type="entry name" value="Thioredoxin_domain"/>
</dbReference>
<dbReference type="InterPro" id="IPR050553">
    <property type="entry name" value="Thioredoxin_ResA/DsbE_sf"/>
</dbReference>
<reference evidence="4" key="1">
    <citation type="submission" date="2020-12" db="EMBL/GenBank/DDBJ databases">
        <title>Bacterial novel species Mucilaginibacter sp. SD-g isolated from soil.</title>
        <authorList>
            <person name="Jung H.-Y."/>
        </authorList>
    </citation>
    <scope>NUCLEOTIDE SEQUENCE</scope>
    <source>
        <strain evidence="4">SD-g</strain>
    </source>
</reference>
<keyword evidence="5" id="KW-1185">Reference proteome</keyword>
<dbReference type="GO" id="GO:0006950">
    <property type="term" value="P:response to stress"/>
    <property type="evidence" value="ECO:0007669"/>
    <property type="project" value="UniProtKB-ARBA"/>
</dbReference>
<gene>
    <name evidence="4" type="ORF">I5M19_07140</name>
</gene>
<keyword evidence="2" id="KW-0732">Signal</keyword>
<dbReference type="SUPFAM" id="SSF52833">
    <property type="entry name" value="Thioredoxin-like"/>
    <property type="match status" value="1"/>
</dbReference>
<comment type="caution">
    <text evidence="4">The sequence shown here is derived from an EMBL/GenBank/DDBJ whole genome shotgun (WGS) entry which is preliminary data.</text>
</comment>
<protein>
    <submittedName>
        <fullName evidence="4">Redoxin domain-containing protein</fullName>
    </submittedName>
</protein>
<feature type="chain" id="PRO_5037220433" evidence="2">
    <location>
        <begin position="24"/>
        <end position="649"/>
    </location>
</feature>
<dbReference type="PROSITE" id="PS00194">
    <property type="entry name" value="THIOREDOXIN_1"/>
    <property type="match status" value="1"/>
</dbReference>
<dbReference type="Gene3D" id="3.40.30.10">
    <property type="entry name" value="Glutaredoxin"/>
    <property type="match status" value="1"/>
</dbReference>
<dbReference type="InterPro" id="IPR011990">
    <property type="entry name" value="TPR-like_helical_dom_sf"/>
</dbReference>
<dbReference type="SUPFAM" id="SSF48452">
    <property type="entry name" value="TPR-like"/>
    <property type="match status" value="1"/>
</dbReference>
<feature type="domain" description="Thioredoxin" evidence="3">
    <location>
        <begin position="482"/>
        <end position="636"/>
    </location>
</feature>
<dbReference type="EMBL" id="JAEHFW010000001">
    <property type="protein sequence ID" value="MBK0379074.1"/>
    <property type="molecule type" value="Genomic_DNA"/>
</dbReference>
<dbReference type="InterPro" id="IPR000866">
    <property type="entry name" value="AhpC/TSA"/>
</dbReference>
<keyword evidence="1" id="KW-0676">Redox-active center</keyword>
<sequence length="649" mass="72282">MKKLKLLLSIPCVLFLQTTFAQAQDHVMLSSEHPAAGQKINITYDASGTELADKGAPEAVVYFLDNKQYPAADVDLTADGKKWKGSFTIPDAAKAFFVKISSDGTIDDNNDKGYVFLVYKGDKPVEGAYASKAYLLYSGMGNYFAKIKSDMDEAGNLYAKEFEMYPQSEKEFQSNYLIYLSAQKDDKSKELLSQKIDALAASGDEKDMMLASSIYARTRKAKMADSLNKVIKTKFPEGVMARNEMGMAFNQEKDLTKKETLYKEYVAKYPETEDNKALLENYKLQLASAYLQAGDIAGYQKWADQIKDKSNLAGALNNVAWAWAEKGEKLDEAAKLSKQSLEVLDAKLNDLGTPMYMSPKQAKESNRSSYDMYADTYAYILYQQGKYKEALTYQQPVYEHAKTPDAEISEHYALILGANGQYAKAQDVIEKTIKAGKSSDVLKKELAKDYIKVKGSDKGYDTYLAGLENAAKNKQMEELAKQMINKPAPSFALKDFDGKTVSLASLKGKVVIVDFWATWCGPCKASFPGMQLAVNKYKDDPNVKFLFVDTWENGDNYMPGVKKFIADNKYTFHVLMDEKGDDGRQSKVVTQFGVTGIPTKFIIDKNGNIRFKMVGFSGTPEGIREEVSSMIEMASNPDAIADSPKVTMN</sequence>
<dbReference type="Proteomes" id="UP000613193">
    <property type="component" value="Unassembled WGS sequence"/>
</dbReference>
<evidence type="ECO:0000256" key="1">
    <source>
        <dbReference type="ARBA" id="ARBA00023284"/>
    </source>
</evidence>
<dbReference type="AlphaFoldDB" id="A0A934UM60"/>
<evidence type="ECO:0000259" key="3">
    <source>
        <dbReference type="PROSITE" id="PS51352"/>
    </source>
</evidence>
<dbReference type="CDD" id="cd02966">
    <property type="entry name" value="TlpA_like_family"/>
    <property type="match status" value="1"/>
</dbReference>